<evidence type="ECO:0000313" key="2">
    <source>
        <dbReference type="EMBL" id="AOO92648.1"/>
    </source>
</evidence>
<sequence>MDLLKASLTSSTMTKGPKAVAVGAAIRSARKQKGLPMQAIATALETTVVAVGNWERGENLPSTENLLKVAEFLGVDAAALGRGEVAPRDNSPRNDAEIVTANFHPEVGPMDVPVLGSAVGGEDGDFSLNGQATDRARRPPGISNLTNVFAIHILSTSMVPRYDPGELLYCGGRAPIPGDHVLIEMHPEEGETAGKAYVKKLVARTKTELVCEQYNPPKTVTFSVYSLKNMWRIIPQRELLGF</sequence>
<dbReference type="PROSITE" id="PS50943">
    <property type="entry name" value="HTH_CROC1"/>
    <property type="match status" value="1"/>
</dbReference>
<evidence type="ECO:0000259" key="1">
    <source>
        <dbReference type="PROSITE" id="PS50943"/>
    </source>
</evidence>
<reference evidence="2" key="1">
    <citation type="journal article" date="2015" name="BMC Genomics">
        <title>Transcriptome profiling of a Rhizobium leguminosarum bv. trifolii rosR mutant reveals the role of the transcriptional regulator RosR in motility, synthesis of cell-surface components, and other cellular processes.</title>
        <authorList>
            <person name="Rachwal K."/>
            <person name="Matczynska E."/>
            <person name="Janczarek M."/>
        </authorList>
    </citation>
    <scope>NUCLEOTIDE SEQUENCE</scope>
    <source>
        <strain evidence="2">Rt24.2</strain>
    </source>
</reference>
<dbReference type="CDD" id="cd06529">
    <property type="entry name" value="S24_LexA-like"/>
    <property type="match status" value="1"/>
</dbReference>
<dbReference type="InterPro" id="IPR039418">
    <property type="entry name" value="LexA-like"/>
</dbReference>
<dbReference type="GO" id="GO:0003677">
    <property type="term" value="F:DNA binding"/>
    <property type="evidence" value="ECO:0007669"/>
    <property type="project" value="InterPro"/>
</dbReference>
<organism evidence="2">
    <name type="scientific">Rhizobium leguminosarum bv. trifolii</name>
    <dbReference type="NCBI Taxonomy" id="386"/>
    <lineage>
        <taxon>Bacteria</taxon>
        <taxon>Pseudomonadati</taxon>
        <taxon>Pseudomonadota</taxon>
        <taxon>Alphaproteobacteria</taxon>
        <taxon>Hyphomicrobiales</taxon>
        <taxon>Rhizobiaceae</taxon>
        <taxon>Rhizobium/Agrobacterium group</taxon>
        <taxon>Rhizobium</taxon>
    </lineage>
</organism>
<feature type="domain" description="HTH cro/C1-type" evidence="1">
    <location>
        <begin position="26"/>
        <end position="80"/>
    </location>
</feature>
<accession>A0A1C9I105</accession>
<dbReference type="AlphaFoldDB" id="A0A1C9I105"/>
<dbReference type="SUPFAM" id="SSF47413">
    <property type="entry name" value="lambda repressor-like DNA-binding domains"/>
    <property type="match status" value="1"/>
</dbReference>
<dbReference type="InterPro" id="IPR010982">
    <property type="entry name" value="Lambda_DNA-bd_dom_sf"/>
</dbReference>
<dbReference type="SMART" id="SM00530">
    <property type="entry name" value="HTH_XRE"/>
    <property type="match status" value="1"/>
</dbReference>
<dbReference type="Pfam" id="PF01381">
    <property type="entry name" value="HTH_3"/>
    <property type="match status" value="1"/>
</dbReference>
<name>A0A1C9I105_RHILT</name>
<proteinExistence type="predicted"/>
<dbReference type="Gene3D" id="1.10.260.40">
    <property type="entry name" value="lambda repressor-like DNA-binding domains"/>
    <property type="match status" value="1"/>
</dbReference>
<dbReference type="EMBL" id="KX490284">
    <property type="protein sequence ID" value="AOO92648.1"/>
    <property type="molecule type" value="Genomic_DNA"/>
</dbReference>
<dbReference type="CDD" id="cd00093">
    <property type="entry name" value="HTH_XRE"/>
    <property type="match status" value="1"/>
</dbReference>
<protein>
    <submittedName>
        <fullName evidence="2">Putative phage repressor</fullName>
    </submittedName>
</protein>
<reference evidence="2" key="2">
    <citation type="journal article" date="2016" name="Front. Microbiol.">
        <title>The Regulatory Protein RosR Affects Rhizobium leguminosarum bv. trifolii Protein Profiles, Cell Surface Properties, and Symbiosis with Clover.</title>
        <authorList>
            <person name="Rachwal K."/>
            <person name="Boguszewska A."/>
            <person name="Kopcinska J."/>
            <person name="Karas M."/>
            <person name="Tchorzewski M."/>
            <person name="Janczarek M."/>
        </authorList>
    </citation>
    <scope>NUCLEOTIDE SEQUENCE</scope>
    <source>
        <strain evidence="2">Rt24.2</strain>
    </source>
</reference>
<dbReference type="InterPro" id="IPR001387">
    <property type="entry name" value="Cro/C1-type_HTH"/>
</dbReference>